<keyword evidence="12" id="KW-1185">Reference proteome</keyword>
<keyword evidence="5 9" id="KW-0175">Coiled coil</keyword>
<dbReference type="GO" id="GO:0030424">
    <property type="term" value="C:axon"/>
    <property type="evidence" value="ECO:0007669"/>
    <property type="project" value="UniProtKB-SubCell"/>
</dbReference>
<evidence type="ECO:0000256" key="6">
    <source>
        <dbReference type="ARBA" id="ARBA00023212"/>
    </source>
</evidence>
<keyword evidence="3" id="KW-0597">Phosphoprotein</keyword>
<keyword evidence="2" id="KW-0963">Cytoplasm</keyword>
<keyword evidence="7" id="KW-0966">Cell projection</keyword>
<evidence type="ECO:0000256" key="3">
    <source>
        <dbReference type="ARBA" id="ARBA00022553"/>
    </source>
</evidence>
<feature type="coiled-coil region" evidence="9">
    <location>
        <begin position="1121"/>
        <end position="1325"/>
    </location>
</feature>
<feature type="compositionally biased region" description="Low complexity" evidence="10">
    <location>
        <begin position="33"/>
        <end position="45"/>
    </location>
</feature>
<dbReference type="InterPro" id="IPR019323">
    <property type="entry name" value="ELKS/CAST"/>
</dbReference>
<evidence type="ECO:0000313" key="12">
    <source>
        <dbReference type="Proteomes" id="UP001626550"/>
    </source>
</evidence>
<evidence type="ECO:0000256" key="5">
    <source>
        <dbReference type="ARBA" id="ARBA00023054"/>
    </source>
</evidence>
<dbReference type="PANTHER" id="PTHR18861">
    <property type="entry name" value="ELKS/RAB6-INTERACTING/CAST PROTEIN"/>
    <property type="match status" value="1"/>
</dbReference>
<dbReference type="PANTHER" id="PTHR18861:SF0">
    <property type="entry name" value="BRUCHPILOT, ISOFORM J"/>
    <property type="match status" value="1"/>
</dbReference>
<feature type="coiled-coil region" evidence="9">
    <location>
        <begin position="472"/>
        <end position="881"/>
    </location>
</feature>
<feature type="region of interest" description="Disordered" evidence="10">
    <location>
        <begin position="1357"/>
        <end position="1400"/>
    </location>
</feature>
<comment type="caution">
    <text evidence="11">The sequence shown here is derived from an EMBL/GenBank/DDBJ whole genome shotgun (WGS) entry which is preliminary data.</text>
</comment>
<feature type="compositionally biased region" description="Basic and acidic residues" evidence="10">
    <location>
        <begin position="1357"/>
        <end position="1367"/>
    </location>
</feature>
<gene>
    <name evidence="11" type="primary">ERC1</name>
    <name evidence="11" type="ORF">Ciccas_007951</name>
</gene>
<dbReference type="Gene3D" id="1.10.287.1490">
    <property type="match status" value="2"/>
</dbReference>
<keyword evidence="6" id="KW-0206">Cytoskeleton</keyword>
<reference evidence="11 12" key="1">
    <citation type="submission" date="2024-11" db="EMBL/GenBank/DDBJ databases">
        <title>Adaptive evolution of stress response genes in parasites aligns with host niche diversity.</title>
        <authorList>
            <person name="Hahn C."/>
            <person name="Resl P."/>
        </authorList>
    </citation>
    <scope>NUCLEOTIDE SEQUENCE [LARGE SCALE GENOMIC DNA]</scope>
    <source>
        <strain evidence="11">EGGRZ-B1_66</strain>
        <tissue evidence="11">Body</tissue>
    </source>
</reference>
<protein>
    <submittedName>
        <fullName evidence="11">Ethionine resistance protein</fullName>
    </submittedName>
</protein>
<dbReference type="Proteomes" id="UP001626550">
    <property type="component" value="Unassembled WGS sequence"/>
</dbReference>
<evidence type="ECO:0000256" key="9">
    <source>
        <dbReference type="SAM" id="Coils"/>
    </source>
</evidence>
<name>A0ABD2Q405_9PLAT</name>
<feature type="coiled-coil region" evidence="9">
    <location>
        <begin position="293"/>
        <end position="396"/>
    </location>
</feature>
<feature type="coiled-coil region" evidence="9">
    <location>
        <begin position="1052"/>
        <end position="1096"/>
    </location>
</feature>
<sequence length="1400" mass="161128">MPSVEHRGASLDRTRDSSYNAKSNTLKKTARTSSSGYSGGQSSYGANQDTNAPSLHTVDGRRSHSYEQNLERQILAENPMLDYSPNLNMNPVDLAERIQFQNQALQNPLAFQMDDPFGNTQNMLMFGQNFDVTSLQKDCAKLTQELEISREKLNACLTSVRTFWSPELKRERSLRKEENAKYAILVDHMHQIQLDKQTMLQSMHSMEAELHRLKVTQRDFTSLESLHSELEITKKRVNELTRENRQLLKEIEESERRSSYLKTNLGATEQSLRNLVDAVRTGKSESGGLAARLDRIDADIAEIERLRNQVSEANQRAANCERTLIDRECEITKMKEDTCGIQLEIQNLKEENSNLRHEKRQIQTLQALVDTKESKILTLENEIHLLEDEISRMRDEGIVTPTTSISSGIEDVDKTIQQFRSNERILKSKIELLNGEISKRDSEIFALQSRLEMLDKQHQDQAHHIDVLKEQVKTREQKVNTVSTDLDELKRRLREKDSSLEKKTKSLNSAQAVKRQIELQLSELKEQLDIRERKISLLLRKVENLDETLSDKEAEITTLKSRIASQGSYEAPHIQVQSGMISSSLEETFKEHERQIQRLKESKERSEHEFHNELETQRKQIQELRGRLDSSQRELEDKSCQLSEARDELTQLRNVKLDRETENSQLQGQLSQKQSEISALQVEKQLLHKQMYNESELKFQQRIGDLESQVNHYMESASKLQSEVDRLLGLVRNLDSEKMDKDNHIQEVEEQLHEAQNTVNSVKRANQMERQKLTQMLNEARMKSESLERELEQNRSQLEEKVSRVHELEQALRESVRLTAERDMLVSGRDETTRILDQQLRDLRLQVEQLQRERNSLSGQLQTAQDELRDKEAQLKVIESECVSVFPFPPLSVSKIQFQSYLPELEKLRKSNYELNLRVSALLKLIQGREYQLTEEDKHVLSSISMYTSLGPGNISGAGYLGLQLPGTMSPHLSGSAFQLIGSAAAQQNKAYSTGMRSPLIGGPPVTSAMAQRLASYASGPGNPIMAINALGSQPNPIGLLSPSYPDSSVLLRMLSEKENTLQQNLMELTKLRVQNAELDSQLKSLQLDLDNKNQRLRSLGPSTSLYSPAVGGMVGDHTELLRLRQQTQDLMLKLDQAKRMLCEREERLRLMEATQSNDLAFELDKLRKEIDHLRIESAGAVSVMPSNEQCIILLPTQCSLHEREIERLRAQNVDLNNNCMQLETSVKEKEAANQSLNKTKTQIESDYDSLQKKYKSVLAQLTEHSDKIKQLENNCYHEQLAEIKRLRQENEEYERKVTHIQRSLADRESRCDQIEKEITKQRDDSCSLRRQLHASEVEIKSLKEESIYREERIRQMQSQHSEEMNRLRTTSQEQASKASHWKLLLEDKEHDATLAQNEL</sequence>
<evidence type="ECO:0000256" key="2">
    <source>
        <dbReference type="ARBA" id="ARBA00022490"/>
    </source>
</evidence>
<evidence type="ECO:0000313" key="11">
    <source>
        <dbReference type="EMBL" id="KAL3313451.1"/>
    </source>
</evidence>
<evidence type="ECO:0000256" key="7">
    <source>
        <dbReference type="ARBA" id="ARBA00023273"/>
    </source>
</evidence>
<evidence type="ECO:0000256" key="8">
    <source>
        <dbReference type="ARBA" id="ARBA00034106"/>
    </source>
</evidence>
<organism evidence="11 12">
    <name type="scientific">Cichlidogyrus casuarinus</name>
    <dbReference type="NCBI Taxonomy" id="1844966"/>
    <lineage>
        <taxon>Eukaryota</taxon>
        <taxon>Metazoa</taxon>
        <taxon>Spiralia</taxon>
        <taxon>Lophotrochozoa</taxon>
        <taxon>Platyhelminthes</taxon>
        <taxon>Monogenea</taxon>
        <taxon>Monopisthocotylea</taxon>
        <taxon>Dactylogyridea</taxon>
        <taxon>Ancyrocephalidae</taxon>
        <taxon>Cichlidogyrus</taxon>
    </lineage>
</organism>
<feature type="region of interest" description="Disordered" evidence="10">
    <location>
        <begin position="1"/>
        <end position="64"/>
    </location>
</feature>
<evidence type="ECO:0000256" key="1">
    <source>
        <dbReference type="ARBA" id="ARBA00004245"/>
    </source>
</evidence>
<evidence type="ECO:0000256" key="4">
    <source>
        <dbReference type="ARBA" id="ARBA00023018"/>
    </source>
</evidence>
<dbReference type="EMBL" id="JBJKFK010001302">
    <property type="protein sequence ID" value="KAL3313451.1"/>
    <property type="molecule type" value="Genomic_DNA"/>
</dbReference>
<proteinExistence type="predicted"/>
<comment type="subcellular location">
    <subcellularLocation>
        <location evidence="1">Cytoplasm</location>
        <location evidence="1">Cytoskeleton</location>
    </subcellularLocation>
    <subcellularLocation>
        <location evidence="8">Presynapse</location>
    </subcellularLocation>
</comment>
<dbReference type="Pfam" id="PF10174">
    <property type="entry name" value="Cast"/>
    <property type="match status" value="1"/>
</dbReference>
<feature type="compositionally biased region" description="Polar residues" evidence="10">
    <location>
        <begin position="17"/>
        <end position="27"/>
    </location>
</feature>
<feature type="compositionally biased region" description="Basic and acidic residues" evidence="10">
    <location>
        <begin position="1"/>
        <end position="16"/>
    </location>
</feature>
<dbReference type="SUPFAM" id="SSF57997">
    <property type="entry name" value="Tropomyosin"/>
    <property type="match status" value="1"/>
</dbReference>
<keyword evidence="4" id="KW-0770">Synapse</keyword>
<dbReference type="GO" id="GO:0098793">
    <property type="term" value="C:presynapse"/>
    <property type="evidence" value="ECO:0007669"/>
    <property type="project" value="UniProtKB-ARBA"/>
</dbReference>
<feature type="coiled-coil region" evidence="9">
    <location>
        <begin position="223"/>
        <end position="257"/>
    </location>
</feature>
<accession>A0ABD2Q405</accession>
<dbReference type="GO" id="GO:0005856">
    <property type="term" value="C:cytoskeleton"/>
    <property type="evidence" value="ECO:0007669"/>
    <property type="project" value="UniProtKB-SubCell"/>
</dbReference>
<feature type="non-terminal residue" evidence="11">
    <location>
        <position position="1400"/>
    </location>
</feature>
<feature type="compositionally biased region" description="Basic and acidic residues" evidence="10">
    <location>
        <begin position="1384"/>
        <end position="1393"/>
    </location>
</feature>
<evidence type="ECO:0000256" key="10">
    <source>
        <dbReference type="SAM" id="MobiDB-lite"/>
    </source>
</evidence>
<feature type="compositionally biased region" description="Polar residues" evidence="10">
    <location>
        <begin position="1368"/>
        <end position="1378"/>
    </location>
</feature>